<reference evidence="1 2" key="1">
    <citation type="journal article" date="2012" name="Proc. Natl. Acad. Sci. U.S.A.">
        <title>Genome streamlining and chemical defense in a coral reef symbiosis.</title>
        <authorList>
            <person name="Kwan J.C."/>
            <person name="Donia M.S."/>
            <person name="Han A.W."/>
            <person name="Hirose E."/>
            <person name="Haygood M.G."/>
            <person name="Schmidt E.W."/>
        </authorList>
    </citation>
    <scope>NUCLEOTIDE SEQUENCE [LARGE SCALE GENOMIC DNA]</scope>
    <source>
        <strain evidence="1 2">L2</strain>
    </source>
</reference>
<organism evidence="1 2">
    <name type="scientific">Candidatus Endolissoclinum faulkneri L2</name>
    <dbReference type="NCBI Taxonomy" id="1193729"/>
    <lineage>
        <taxon>Bacteria</taxon>
        <taxon>Pseudomonadati</taxon>
        <taxon>Pseudomonadota</taxon>
        <taxon>Alphaproteobacteria</taxon>
        <taxon>Rhodospirillales</taxon>
        <taxon>Rhodospirillaceae</taxon>
        <taxon>Candidatus Endolissoclinum</taxon>
    </lineage>
</organism>
<dbReference type="Proteomes" id="UP000010077">
    <property type="component" value="Chromosome"/>
</dbReference>
<dbReference type="STRING" id="1193729.A1OE_965"/>
<name>K7ZD35_9PROT</name>
<accession>K7ZD35</accession>
<dbReference type="EMBL" id="CP003539">
    <property type="protein sequence ID" value="AFX99146.1"/>
    <property type="molecule type" value="Genomic_DNA"/>
</dbReference>
<dbReference type="KEGG" id="thal:A1OE_965"/>
<proteinExistence type="predicted"/>
<keyword evidence="2" id="KW-1185">Reference proteome</keyword>
<evidence type="ECO:0000313" key="2">
    <source>
        <dbReference type="Proteomes" id="UP000010077"/>
    </source>
</evidence>
<protein>
    <submittedName>
        <fullName evidence="1">Uncharacterized protein</fullName>
    </submittedName>
</protein>
<gene>
    <name evidence="1" type="ORF">A1OE_965</name>
</gene>
<evidence type="ECO:0000313" key="1">
    <source>
        <dbReference type="EMBL" id="AFX99146.1"/>
    </source>
</evidence>
<sequence length="46" mass="5600">MVITVYLLYISLKSLSKYLSLNKIEKKLFHLYWFIFIDNDNMIITL</sequence>
<dbReference type="HOGENOM" id="CLU_3181443_0_0_5"/>
<dbReference type="AlphaFoldDB" id="K7ZD35"/>